<name>A0A6C0U126_9GAMM</name>
<proteinExistence type="inferred from homology"/>
<evidence type="ECO:0000256" key="2">
    <source>
        <dbReference type="ARBA" id="ARBA00007898"/>
    </source>
</evidence>
<feature type="signal peptide" evidence="9">
    <location>
        <begin position="1"/>
        <end position="25"/>
    </location>
</feature>
<keyword evidence="6 8" id="KW-0046">Antibiotic resistance</keyword>
<dbReference type="PROSITE" id="PS00337">
    <property type="entry name" value="BETA_LACTAMASE_D"/>
    <property type="match status" value="1"/>
</dbReference>
<organism evidence="11 12">
    <name type="scientific">Kineobactrum salinum</name>
    <dbReference type="NCBI Taxonomy" id="2708301"/>
    <lineage>
        <taxon>Bacteria</taxon>
        <taxon>Pseudomonadati</taxon>
        <taxon>Pseudomonadota</taxon>
        <taxon>Gammaproteobacteria</taxon>
        <taxon>Cellvibrionales</taxon>
        <taxon>Halieaceae</taxon>
        <taxon>Kineobactrum</taxon>
    </lineage>
</organism>
<evidence type="ECO:0000313" key="12">
    <source>
        <dbReference type="Proteomes" id="UP000477680"/>
    </source>
</evidence>
<evidence type="ECO:0000256" key="5">
    <source>
        <dbReference type="ARBA" id="ARBA00022801"/>
    </source>
</evidence>
<sequence>MKNGKFWFSRLVLTSLIMVSLDIHAQTSRFDKQGTTVDDYAIADGCEYLADQAQGATFVLYLPSQNKRLVCNATTAKRRVLPASTFKVAHALIALETGAIKDEFKKEESNGKRRIVPLWNQPTSLATGMENSTVWFHHALAKRKILSFELLNINGVKLDSIN</sequence>
<dbReference type="GO" id="GO:0046677">
    <property type="term" value="P:response to antibiotic"/>
    <property type="evidence" value="ECO:0007669"/>
    <property type="project" value="UniProtKB-UniRule"/>
</dbReference>
<dbReference type="InterPro" id="IPR012338">
    <property type="entry name" value="Beta-lactam/transpept-like"/>
</dbReference>
<dbReference type="Pfam" id="PF00905">
    <property type="entry name" value="Transpeptidase"/>
    <property type="match status" value="1"/>
</dbReference>
<evidence type="ECO:0000256" key="6">
    <source>
        <dbReference type="ARBA" id="ARBA00023251"/>
    </source>
</evidence>
<accession>A0A6C0U126</accession>
<dbReference type="GO" id="GO:0008800">
    <property type="term" value="F:beta-lactamase activity"/>
    <property type="evidence" value="ECO:0007669"/>
    <property type="project" value="UniProtKB-UniRule"/>
</dbReference>
<dbReference type="GO" id="GO:0008658">
    <property type="term" value="F:penicillin binding"/>
    <property type="evidence" value="ECO:0007669"/>
    <property type="project" value="InterPro"/>
</dbReference>
<evidence type="ECO:0000256" key="3">
    <source>
        <dbReference type="ARBA" id="ARBA00012865"/>
    </source>
</evidence>
<dbReference type="GO" id="GO:0017001">
    <property type="term" value="P:antibiotic catabolic process"/>
    <property type="evidence" value="ECO:0007669"/>
    <property type="project" value="InterPro"/>
</dbReference>
<feature type="chain" id="PRO_5025395936" description="Beta-lactamase" evidence="9">
    <location>
        <begin position="26"/>
        <end position="162"/>
    </location>
</feature>
<dbReference type="EMBL" id="CP048711">
    <property type="protein sequence ID" value="QIB65716.1"/>
    <property type="molecule type" value="Genomic_DNA"/>
</dbReference>
<comment type="similarity">
    <text evidence="2 8">Belongs to the class-D beta-lactamase family.</text>
</comment>
<protein>
    <recommendedName>
        <fullName evidence="3 8">Beta-lactamase</fullName>
        <ecNumber evidence="3 8">3.5.2.6</ecNumber>
    </recommendedName>
</protein>
<dbReference type="InterPro" id="IPR002137">
    <property type="entry name" value="Beta-lactam_class-D_AS"/>
</dbReference>
<evidence type="ECO:0000259" key="10">
    <source>
        <dbReference type="Pfam" id="PF00905"/>
    </source>
</evidence>
<dbReference type="AlphaFoldDB" id="A0A6C0U126"/>
<evidence type="ECO:0000256" key="7">
    <source>
        <dbReference type="PIRSR" id="PIRSR602137-50"/>
    </source>
</evidence>
<feature type="modified residue" description="N6-carboxylysine" evidence="7">
    <location>
        <position position="87"/>
    </location>
</feature>
<reference evidence="11 12" key="1">
    <citation type="submission" date="2020-02" db="EMBL/GenBank/DDBJ databases">
        <title>Genome sequencing for Kineobactrum sp. M2.</title>
        <authorList>
            <person name="Park S.-J."/>
        </authorList>
    </citation>
    <scope>NUCLEOTIDE SEQUENCE [LARGE SCALE GENOMIC DNA]</scope>
    <source>
        <strain evidence="11 12">M2</strain>
    </source>
</reference>
<comment type="catalytic activity">
    <reaction evidence="1 8">
        <text>a beta-lactam + H2O = a substituted beta-amino acid</text>
        <dbReference type="Rhea" id="RHEA:20401"/>
        <dbReference type="ChEBI" id="CHEBI:15377"/>
        <dbReference type="ChEBI" id="CHEBI:35627"/>
        <dbReference type="ChEBI" id="CHEBI:140347"/>
        <dbReference type="EC" id="3.5.2.6"/>
    </reaction>
</comment>
<dbReference type="Proteomes" id="UP000477680">
    <property type="component" value="Chromosome"/>
</dbReference>
<evidence type="ECO:0000256" key="9">
    <source>
        <dbReference type="SAM" id="SignalP"/>
    </source>
</evidence>
<feature type="domain" description="Penicillin-binding protein transpeptidase" evidence="10">
    <location>
        <begin position="68"/>
        <end position="142"/>
    </location>
</feature>
<feature type="active site" description="Acyl-ester intermediate" evidence="7">
    <location>
        <position position="84"/>
    </location>
</feature>
<dbReference type="Gene3D" id="3.40.710.10">
    <property type="entry name" value="DD-peptidase/beta-lactamase superfamily"/>
    <property type="match status" value="1"/>
</dbReference>
<dbReference type="KEGG" id="kim:G3T16_10105"/>
<evidence type="ECO:0000256" key="1">
    <source>
        <dbReference type="ARBA" id="ARBA00001526"/>
    </source>
</evidence>
<evidence type="ECO:0000256" key="4">
    <source>
        <dbReference type="ARBA" id="ARBA00022729"/>
    </source>
</evidence>
<keyword evidence="12" id="KW-1185">Reference proteome</keyword>
<dbReference type="EC" id="3.5.2.6" evidence="3 8"/>
<keyword evidence="4 9" id="KW-0732">Signal</keyword>
<dbReference type="RefSeq" id="WP_163495115.1">
    <property type="nucleotide sequence ID" value="NZ_CP048711.1"/>
</dbReference>
<dbReference type="SUPFAM" id="SSF56601">
    <property type="entry name" value="beta-lactamase/transpeptidase-like"/>
    <property type="match status" value="1"/>
</dbReference>
<keyword evidence="5 8" id="KW-0378">Hydrolase</keyword>
<evidence type="ECO:0000256" key="8">
    <source>
        <dbReference type="RuleBase" id="RU361140"/>
    </source>
</evidence>
<dbReference type="InterPro" id="IPR001460">
    <property type="entry name" value="PCN-bd_Tpept"/>
</dbReference>
<evidence type="ECO:0000313" key="11">
    <source>
        <dbReference type="EMBL" id="QIB65716.1"/>
    </source>
</evidence>
<gene>
    <name evidence="11" type="ORF">G3T16_10105</name>
</gene>